<dbReference type="KEGG" id="llu:AKJ09_06113"/>
<keyword evidence="2" id="KW-1185">Reference proteome</keyword>
<protein>
    <submittedName>
        <fullName evidence="1">Uncharacterized protein</fullName>
    </submittedName>
</protein>
<evidence type="ECO:0000313" key="2">
    <source>
        <dbReference type="Proteomes" id="UP000064967"/>
    </source>
</evidence>
<dbReference type="EMBL" id="CP012333">
    <property type="protein sequence ID" value="AKU99449.1"/>
    <property type="molecule type" value="Genomic_DNA"/>
</dbReference>
<proteinExistence type="predicted"/>
<gene>
    <name evidence="1" type="ORF">AKJ09_06113</name>
</gene>
<sequence>MPALRASHLQARFWNPALVNLVRRFARLALDLQHLVWKAITGRKTFAKPWHPRSAPIPGVFGIPPRLLARVLGP</sequence>
<dbReference type="STRING" id="1391654.AKJ09_06113"/>
<dbReference type="Proteomes" id="UP000064967">
    <property type="component" value="Chromosome"/>
</dbReference>
<organism evidence="1 2">
    <name type="scientific">Labilithrix luteola</name>
    <dbReference type="NCBI Taxonomy" id="1391654"/>
    <lineage>
        <taxon>Bacteria</taxon>
        <taxon>Pseudomonadati</taxon>
        <taxon>Myxococcota</taxon>
        <taxon>Polyangia</taxon>
        <taxon>Polyangiales</taxon>
        <taxon>Labilitrichaceae</taxon>
        <taxon>Labilithrix</taxon>
    </lineage>
</organism>
<name>A0A0K1Q244_9BACT</name>
<reference evidence="1 2" key="1">
    <citation type="submission" date="2015-08" db="EMBL/GenBank/DDBJ databases">
        <authorList>
            <person name="Babu N.S."/>
            <person name="Beckwith C.J."/>
            <person name="Beseler K.G."/>
            <person name="Brison A."/>
            <person name="Carone J.V."/>
            <person name="Caskin T.P."/>
            <person name="Diamond M."/>
            <person name="Durham M.E."/>
            <person name="Foxe J.M."/>
            <person name="Go M."/>
            <person name="Henderson B.A."/>
            <person name="Jones I.B."/>
            <person name="McGettigan J.A."/>
            <person name="Micheletti S.J."/>
            <person name="Nasrallah M.E."/>
            <person name="Ortiz D."/>
            <person name="Piller C.R."/>
            <person name="Privatt S.R."/>
            <person name="Schneider S.L."/>
            <person name="Sharp S."/>
            <person name="Smith T.C."/>
            <person name="Stanton J.D."/>
            <person name="Ullery H.E."/>
            <person name="Wilson R.J."/>
            <person name="Serrano M.G."/>
            <person name="Buck G."/>
            <person name="Lee V."/>
            <person name="Wang Y."/>
            <person name="Carvalho R."/>
            <person name="Voegtly L."/>
            <person name="Shi R."/>
            <person name="Duckworth R."/>
            <person name="Johnson A."/>
            <person name="Loviza R."/>
            <person name="Walstead R."/>
            <person name="Shah Z."/>
            <person name="Kiflezghi M."/>
            <person name="Wade K."/>
            <person name="Ball S.L."/>
            <person name="Bradley K.W."/>
            <person name="Asai D.J."/>
            <person name="Bowman C.A."/>
            <person name="Russell D.A."/>
            <person name="Pope W.H."/>
            <person name="Jacobs-Sera D."/>
            <person name="Hendrix R.W."/>
            <person name="Hatfull G.F."/>
        </authorList>
    </citation>
    <scope>NUCLEOTIDE SEQUENCE [LARGE SCALE GENOMIC DNA]</scope>
    <source>
        <strain evidence="1 2">DSM 27648</strain>
    </source>
</reference>
<accession>A0A0K1Q244</accession>
<evidence type="ECO:0000313" key="1">
    <source>
        <dbReference type="EMBL" id="AKU99449.1"/>
    </source>
</evidence>
<dbReference type="AlphaFoldDB" id="A0A0K1Q244"/>